<dbReference type="CDD" id="cd02037">
    <property type="entry name" value="Mrp_NBP35"/>
    <property type="match status" value="1"/>
</dbReference>
<dbReference type="GO" id="GO:0051539">
    <property type="term" value="F:4 iron, 4 sulfur cluster binding"/>
    <property type="evidence" value="ECO:0007669"/>
    <property type="project" value="TreeGrafter"/>
</dbReference>
<evidence type="ECO:0000256" key="1">
    <source>
        <dbReference type="ARBA" id="ARBA00022723"/>
    </source>
</evidence>
<dbReference type="AlphaFoldDB" id="A0A1T0A2Y5"/>
<protein>
    <recommendedName>
        <fullName evidence="7">Iron-sulfur cluster carrier protein</fullName>
    </recommendedName>
</protein>
<dbReference type="Proteomes" id="UP000190435">
    <property type="component" value="Unassembled WGS sequence"/>
</dbReference>
<dbReference type="Proteomes" id="UP000255279">
    <property type="component" value="Unassembled WGS sequence"/>
</dbReference>
<dbReference type="HAMAP" id="MF_02040">
    <property type="entry name" value="Mrp_NBP35"/>
    <property type="match status" value="1"/>
</dbReference>
<dbReference type="RefSeq" id="WP_078276585.1">
    <property type="nucleotide sequence ID" value="NZ_MUXU01000035.1"/>
</dbReference>
<reference evidence="9 11" key="1">
    <citation type="submission" date="2017-02" db="EMBL/GenBank/DDBJ databases">
        <title>Draft genome sequence of Moraxella caviae CCUG 355 type strain.</title>
        <authorList>
            <person name="Engstrom-Jakobsson H."/>
            <person name="Salva-Serra F."/>
            <person name="Thorell K."/>
            <person name="Gonzales-Siles L."/>
            <person name="Karlsson R."/>
            <person name="Boulund F."/>
            <person name="Engstrand L."/>
            <person name="Moore E."/>
        </authorList>
    </citation>
    <scope>NUCLEOTIDE SEQUENCE [LARGE SCALE GENOMIC DNA]</scope>
    <source>
        <strain evidence="9 11">CCUG 355</strain>
    </source>
</reference>
<dbReference type="InterPro" id="IPR019591">
    <property type="entry name" value="Mrp/NBP35_ATP-bd"/>
</dbReference>
<dbReference type="Gene3D" id="3.40.50.300">
    <property type="entry name" value="P-loop containing nucleotide triphosphate hydrolases"/>
    <property type="match status" value="1"/>
</dbReference>
<keyword evidence="11" id="KW-1185">Reference proteome</keyword>
<keyword evidence="2 7" id="KW-0547">Nucleotide-binding</keyword>
<feature type="region of interest" description="Disordered" evidence="8">
    <location>
        <begin position="93"/>
        <end position="137"/>
    </location>
</feature>
<dbReference type="PANTHER" id="PTHR42961:SF2">
    <property type="entry name" value="IRON-SULFUR PROTEIN NUBPL"/>
    <property type="match status" value="1"/>
</dbReference>
<dbReference type="EMBL" id="MUXU01000035">
    <property type="protein sequence ID" value="OOR89948.1"/>
    <property type="molecule type" value="Genomic_DNA"/>
</dbReference>
<dbReference type="GO" id="GO:0046872">
    <property type="term" value="F:metal ion binding"/>
    <property type="evidence" value="ECO:0007669"/>
    <property type="project" value="UniProtKB-KW"/>
</dbReference>
<dbReference type="STRING" id="34060.B0181_05940"/>
<keyword evidence="3 7" id="KW-0067">ATP-binding</keyword>
<organism evidence="9 11">
    <name type="scientific">Moraxella caviae</name>
    <dbReference type="NCBI Taxonomy" id="34060"/>
    <lineage>
        <taxon>Bacteria</taxon>
        <taxon>Pseudomonadati</taxon>
        <taxon>Pseudomonadota</taxon>
        <taxon>Gammaproteobacteria</taxon>
        <taxon>Moraxellales</taxon>
        <taxon>Moraxellaceae</taxon>
        <taxon>Moraxella</taxon>
    </lineage>
</organism>
<evidence type="ECO:0000313" key="11">
    <source>
        <dbReference type="Proteomes" id="UP000190435"/>
    </source>
</evidence>
<dbReference type="InterPro" id="IPR000808">
    <property type="entry name" value="Mrp-like_CS"/>
</dbReference>
<evidence type="ECO:0000313" key="9">
    <source>
        <dbReference type="EMBL" id="OOR89948.1"/>
    </source>
</evidence>
<keyword evidence="4 7" id="KW-0408">Iron</keyword>
<gene>
    <name evidence="10" type="primary">ylxH</name>
    <name evidence="9" type="ORF">B0181_05940</name>
    <name evidence="10" type="ORF">NCTC10293_01927</name>
</gene>
<keyword evidence="7" id="KW-0378">Hydrolase</keyword>
<keyword evidence="1 7" id="KW-0479">Metal-binding</keyword>
<evidence type="ECO:0000256" key="7">
    <source>
        <dbReference type="HAMAP-Rule" id="MF_02040"/>
    </source>
</evidence>
<dbReference type="OrthoDB" id="9809679at2"/>
<evidence type="ECO:0000313" key="12">
    <source>
        <dbReference type="Proteomes" id="UP000255279"/>
    </source>
</evidence>
<comment type="subunit">
    <text evidence="7">Homodimer.</text>
</comment>
<evidence type="ECO:0000256" key="5">
    <source>
        <dbReference type="ARBA" id="ARBA00023014"/>
    </source>
</evidence>
<dbReference type="EMBL" id="UGQE01000004">
    <property type="protein sequence ID" value="STZ14334.1"/>
    <property type="molecule type" value="Genomic_DNA"/>
</dbReference>
<keyword evidence="5 7" id="KW-0411">Iron-sulfur</keyword>
<comment type="similarity">
    <text evidence="6 7">Belongs to the Mrp/NBP35 ATP-binding proteins family.</text>
</comment>
<evidence type="ECO:0000256" key="8">
    <source>
        <dbReference type="SAM" id="MobiDB-lite"/>
    </source>
</evidence>
<dbReference type="GO" id="GO:0140663">
    <property type="term" value="F:ATP-dependent FeS chaperone activity"/>
    <property type="evidence" value="ECO:0007669"/>
    <property type="project" value="InterPro"/>
</dbReference>
<dbReference type="GO" id="GO:0016887">
    <property type="term" value="F:ATP hydrolysis activity"/>
    <property type="evidence" value="ECO:0007669"/>
    <property type="project" value="UniProtKB-UniRule"/>
</dbReference>
<evidence type="ECO:0000256" key="6">
    <source>
        <dbReference type="ARBA" id="ARBA00024036"/>
    </source>
</evidence>
<dbReference type="GO" id="GO:0005829">
    <property type="term" value="C:cytosol"/>
    <property type="evidence" value="ECO:0007669"/>
    <property type="project" value="TreeGrafter"/>
</dbReference>
<dbReference type="FunFam" id="3.40.50.300:FF:000418">
    <property type="entry name" value="Iron-sulfur cluster carrier protein"/>
    <property type="match status" value="1"/>
</dbReference>
<dbReference type="SUPFAM" id="SSF52540">
    <property type="entry name" value="P-loop containing nucleoside triphosphate hydrolases"/>
    <property type="match status" value="1"/>
</dbReference>
<dbReference type="InterPro" id="IPR044304">
    <property type="entry name" value="NUBPL-like"/>
</dbReference>
<dbReference type="InterPro" id="IPR027417">
    <property type="entry name" value="P-loop_NTPase"/>
</dbReference>
<evidence type="ECO:0000313" key="10">
    <source>
        <dbReference type="EMBL" id="STZ14334.1"/>
    </source>
</evidence>
<sequence length="400" mass="42781">MFNLFKKKPTISMTDVDKTLKDFTVFGKPLGEFIVDKALDGDVLNLALRVHKDANRAEIDKLYQDLQARLHLLGVAQINVDVRLSDAVPAPASASAQVFDPKDKSKPQAKPSTDKTDKIPTQADSEPTKKAPTQASLAPHPRIRHIIVVASGKGGVGKSTTTVNLALALQKLGKRVGILDADIYGPSIPDMLGVAGVKPQVENDQFVPIDAHGIAMLSIGSLLDGESTPVAWRGIKATGALMQLYNQTNWPQLDYLVVDMPPGTGDVQLTLAQRIPVTGAVIVTTPQHIALLDAQKGMEMFIKTQIPVLGVVENMALHTCSNCGHTEAIFGADGGDKLAQAYQVPLLGQLPLAAGIRKQMDAGTPSVLADDDFAKHYLAIAQNVEKNIGKFDKGAGNRIF</sequence>
<feature type="binding site" evidence="7">
    <location>
        <begin position="152"/>
        <end position="159"/>
    </location>
    <ligand>
        <name>ATP</name>
        <dbReference type="ChEBI" id="CHEBI:30616"/>
    </ligand>
</feature>
<evidence type="ECO:0000256" key="2">
    <source>
        <dbReference type="ARBA" id="ARBA00022741"/>
    </source>
</evidence>
<feature type="compositionally biased region" description="Basic and acidic residues" evidence="8">
    <location>
        <begin position="100"/>
        <end position="118"/>
    </location>
</feature>
<accession>A0A1T0A2Y5</accession>
<proteinExistence type="inferred from homology"/>
<dbReference type="NCBIfam" id="NF008669">
    <property type="entry name" value="PRK11670.1"/>
    <property type="match status" value="1"/>
</dbReference>
<dbReference type="GO" id="GO:0005524">
    <property type="term" value="F:ATP binding"/>
    <property type="evidence" value="ECO:0007669"/>
    <property type="project" value="UniProtKB-UniRule"/>
</dbReference>
<dbReference type="GO" id="GO:0016226">
    <property type="term" value="P:iron-sulfur cluster assembly"/>
    <property type="evidence" value="ECO:0007669"/>
    <property type="project" value="InterPro"/>
</dbReference>
<evidence type="ECO:0000256" key="4">
    <source>
        <dbReference type="ARBA" id="ARBA00023004"/>
    </source>
</evidence>
<dbReference type="InterPro" id="IPR033756">
    <property type="entry name" value="YlxH/NBP35"/>
</dbReference>
<dbReference type="Pfam" id="PF10609">
    <property type="entry name" value="ParA"/>
    <property type="match status" value="1"/>
</dbReference>
<dbReference type="PROSITE" id="PS01215">
    <property type="entry name" value="MRP"/>
    <property type="match status" value="1"/>
</dbReference>
<comment type="function">
    <text evidence="7">Binds and transfers iron-sulfur (Fe-S) clusters to target apoproteins. Can hydrolyze ATP.</text>
</comment>
<name>A0A1T0A2Y5_9GAMM</name>
<reference evidence="10 12" key="2">
    <citation type="submission" date="2018-06" db="EMBL/GenBank/DDBJ databases">
        <authorList>
            <consortium name="Pathogen Informatics"/>
            <person name="Doyle S."/>
        </authorList>
    </citation>
    <scope>NUCLEOTIDE SEQUENCE [LARGE SCALE GENOMIC DNA]</scope>
    <source>
        <strain evidence="10 12">NCTC10293</strain>
    </source>
</reference>
<dbReference type="PANTHER" id="PTHR42961">
    <property type="entry name" value="IRON-SULFUR PROTEIN NUBPL"/>
    <property type="match status" value="1"/>
</dbReference>
<evidence type="ECO:0000256" key="3">
    <source>
        <dbReference type="ARBA" id="ARBA00022840"/>
    </source>
</evidence>